<evidence type="ECO:0000256" key="3">
    <source>
        <dbReference type="ARBA" id="ARBA00022723"/>
    </source>
</evidence>
<proteinExistence type="inferred from homology"/>
<name>A0A9J6CA88_POLVA</name>
<sequence length="444" mass="51136">MANLSSPPSPASSELSKFGLNPSSPLYLYQLEQLKMLQRNTALPDLSLLYQNPTIFYTANPFWWQQLIFSSLPPVFNSNTNNNNNSKNNDDKKPDSPVIKNEILLNRDYILTPETPEREENYDIDMDEPLNLSKKDMVKRETDISSPLPPTPKLSTNLFSAIWSPASLVSQTERSFSAMKSENSVENSPTTPKMKFNFDNLREMALKRDASAVDYEMLKKNCTDMFLLNNNNNNNNSNYNNNNILNSSFSGSDSSNINILDKVPKISRKSLPIIKPDSTEHTEYLVREIRDERGRKERSFECKQCGKSFKRSSTLSTHLLIHSDTRPFPCSYCGKSFHQKSDMKKHTFIHTGEKPHKCPVCEKAFSQSSNLITHMRKHGSYKPFSCGLCEQGFQRKVDLRRHRESAHQIESENDSVNLKIIKTEQEYDENLTKPYRYIKMKIRD</sequence>
<dbReference type="PANTHER" id="PTHR23235:SF157">
    <property type="entry name" value="FEZ FAMILY ZINC FINGER PROTEIN 1"/>
    <property type="match status" value="1"/>
</dbReference>
<dbReference type="OrthoDB" id="6155966at2759"/>
<accession>A0A9J6CA88</accession>
<comment type="caution">
    <text evidence="13">The sequence shown here is derived from an EMBL/GenBank/DDBJ whole genome shotgun (WGS) entry which is preliminary data.</text>
</comment>
<evidence type="ECO:0000256" key="10">
    <source>
        <dbReference type="ARBA" id="ARBA00023242"/>
    </source>
</evidence>
<evidence type="ECO:0000256" key="8">
    <source>
        <dbReference type="ARBA" id="ARBA00023125"/>
    </source>
</evidence>
<comment type="subcellular location">
    <subcellularLocation>
        <location evidence="1">Nucleus</location>
    </subcellularLocation>
</comment>
<evidence type="ECO:0000313" key="14">
    <source>
        <dbReference type="Proteomes" id="UP001107558"/>
    </source>
</evidence>
<dbReference type="PROSITE" id="PS00028">
    <property type="entry name" value="ZINC_FINGER_C2H2_1"/>
    <property type="match status" value="4"/>
</dbReference>
<keyword evidence="14" id="KW-1185">Reference proteome</keyword>
<keyword evidence="4" id="KW-0677">Repeat</keyword>
<dbReference type="EMBL" id="JADBJN010000002">
    <property type="protein sequence ID" value="KAG5678675.1"/>
    <property type="molecule type" value="Genomic_DNA"/>
</dbReference>
<dbReference type="GO" id="GO:0000978">
    <property type="term" value="F:RNA polymerase II cis-regulatory region sequence-specific DNA binding"/>
    <property type="evidence" value="ECO:0007669"/>
    <property type="project" value="TreeGrafter"/>
</dbReference>
<dbReference type="FunFam" id="3.30.160.60:FF:000148">
    <property type="entry name" value="zinc finger protein Gfi-1"/>
    <property type="match status" value="1"/>
</dbReference>
<evidence type="ECO:0000256" key="6">
    <source>
        <dbReference type="ARBA" id="ARBA00022833"/>
    </source>
</evidence>
<dbReference type="PANTHER" id="PTHR23235">
    <property type="entry name" value="KRUEPPEL-LIKE TRANSCRIPTION FACTOR"/>
    <property type="match status" value="1"/>
</dbReference>
<evidence type="ECO:0000256" key="2">
    <source>
        <dbReference type="ARBA" id="ARBA00006991"/>
    </source>
</evidence>
<evidence type="ECO:0000256" key="5">
    <source>
        <dbReference type="ARBA" id="ARBA00022771"/>
    </source>
</evidence>
<dbReference type="FunFam" id="3.30.160.60:FF:000245">
    <property type="entry name" value="zinc finger protein Gfi-1"/>
    <property type="match status" value="1"/>
</dbReference>
<dbReference type="Proteomes" id="UP001107558">
    <property type="component" value="Chromosome 2"/>
</dbReference>
<keyword evidence="7" id="KW-0805">Transcription regulation</keyword>
<keyword evidence="10" id="KW-0539">Nucleus</keyword>
<keyword evidence="6" id="KW-0862">Zinc</keyword>
<evidence type="ECO:0000256" key="7">
    <source>
        <dbReference type="ARBA" id="ARBA00023015"/>
    </source>
</evidence>
<dbReference type="PROSITE" id="PS50157">
    <property type="entry name" value="ZINC_FINGER_C2H2_2"/>
    <property type="match status" value="4"/>
</dbReference>
<dbReference type="FunFam" id="3.30.160.60:FF:001010">
    <property type="entry name" value="zinc finger protein 64 isoform X3"/>
    <property type="match status" value="1"/>
</dbReference>
<dbReference type="GO" id="GO:0000981">
    <property type="term" value="F:DNA-binding transcription factor activity, RNA polymerase II-specific"/>
    <property type="evidence" value="ECO:0007669"/>
    <property type="project" value="TreeGrafter"/>
</dbReference>
<dbReference type="GO" id="GO:0003002">
    <property type="term" value="P:regionalization"/>
    <property type="evidence" value="ECO:0007669"/>
    <property type="project" value="UniProtKB-ARBA"/>
</dbReference>
<dbReference type="GO" id="GO:0009887">
    <property type="term" value="P:animal organ morphogenesis"/>
    <property type="evidence" value="ECO:0007669"/>
    <property type="project" value="UniProtKB-ARBA"/>
</dbReference>
<feature type="domain" description="C2H2-type" evidence="12">
    <location>
        <begin position="300"/>
        <end position="327"/>
    </location>
</feature>
<comment type="similarity">
    <text evidence="2">Belongs to the krueppel C2H2-type zinc-finger protein family.</text>
</comment>
<gene>
    <name evidence="13" type="ORF">PVAND_008326</name>
</gene>
<evidence type="ECO:0000256" key="9">
    <source>
        <dbReference type="ARBA" id="ARBA00023163"/>
    </source>
</evidence>
<dbReference type="GO" id="GO:0005634">
    <property type="term" value="C:nucleus"/>
    <property type="evidence" value="ECO:0007669"/>
    <property type="project" value="UniProtKB-SubCell"/>
</dbReference>
<dbReference type="SMART" id="SM00355">
    <property type="entry name" value="ZnF_C2H2"/>
    <property type="match status" value="4"/>
</dbReference>
<keyword evidence="3" id="KW-0479">Metal-binding</keyword>
<dbReference type="Gene3D" id="3.30.160.60">
    <property type="entry name" value="Classic Zinc Finger"/>
    <property type="match status" value="4"/>
</dbReference>
<reference evidence="13" key="1">
    <citation type="submission" date="2021-03" db="EMBL/GenBank/DDBJ databases">
        <title>Chromosome level genome of the anhydrobiotic midge Polypedilum vanderplanki.</title>
        <authorList>
            <person name="Yoshida Y."/>
            <person name="Kikawada T."/>
            <person name="Gusev O."/>
        </authorList>
    </citation>
    <scope>NUCLEOTIDE SEQUENCE</scope>
    <source>
        <strain evidence="13">NIAS01</strain>
        <tissue evidence="13">Whole body or cell culture</tissue>
    </source>
</reference>
<dbReference type="GO" id="GO:0008270">
    <property type="term" value="F:zinc ion binding"/>
    <property type="evidence" value="ECO:0007669"/>
    <property type="project" value="UniProtKB-KW"/>
</dbReference>
<keyword evidence="5 11" id="KW-0863">Zinc-finger</keyword>
<evidence type="ECO:0000256" key="4">
    <source>
        <dbReference type="ARBA" id="ARBA00022737"/>
    </source>
</evidence>
<feature type="domain" description="C2H2-type" evidence="12">
    <location>
        <begin position="356"/>
        <end position="383"/>
    </location>
</feature>
<feature type="domain" description="C2H2-type" evidence="12">
    <location>
        <begin position="384"/>
        <end position="412"/>
    </location>
</feature>
<feature type="domain" description="C2H2-type" evidence="12">
    <location>
        <begin position="328"/>
        <end position="355"/>
    </location>
</feature>
<dbReference type="InterPro" id="IPR036236">
    <property type="entry name" value="Znf_C2H2_sf"/>
</dbReference>
<evidence type="ECO:0000256" key="1">
    <source>
        <dbReference type="ARBA" id="ARBA00004123"/>
    </source>
</evidence>
<protein>
    <recommendedName>
        <fullName evidence="12">C2H2-type domain-containing protein</fullName>
    </recommendedName>
</protein>
<organism evidence="13 14">
    <name type="scientific">Polypedilum vanderplanki</name>
    <name type="common">Sleeping chironomid midge</name>
    <dbReference type="NCBI Taxonomy" id="319348"/>
    <lineage>
        <taxon>Eukaryota</taxon>
        <taxon>Metazoa</taxon>
        <taxon>Ecdysozoa</taxon>
        <taxon>Arthropoda</taxon>
        <taxon>Hexapoda</taxon>
        <taxon>Insecta</taxon>
        <taxon>Pterygota</taxon>
        <taxon>Neoptera</taxon>
        <taxon>Endopterygota</taxon>
        <taxon>Diptera</taxon>
        <taxon>Nematocera</taxon>
        <taxon>Chironomoidea</taxon>
        <taxon>Chironomidae</taxon>
        <taxon>Chironominae</taxon>
        <taxon>Polypedilum</taxon>
        <taxon>Polypedilum</taxon>
    </lineage>
</organism>
<dbReference type="InterPro" id="IPR013087">
    <property type="entry name" value="Znf_C2H2_type"/>
</dbReference>
<evidence type="ECO:0000313" key="13">
    <source>
        <dbReference type="EMBL" id="KAG5678675.1"/>
    </source>
</evidence>
<dbReference type="AlphaFoldDB" id="A0A9J6CA88"/>
<keyword evidence="9" id="KW-0804">Transcription</keyword>
<dbReference type="Pfam" id="PF00096">
    <property type="entry name" value="zf-C2H2"/>
    <property type="match status" value="3"/>
</dbReference>
<dbReference type="SUPFAM" id="SSF57667">
    <property type="entry name" value="beta-beta-alpha zinc fingers"/>
    <property type="match status" value="2"/>
</dbReference>
<dbReference type="FunFam" id="3.30.160.60:FF:000345">
    <property type="entry name" value="Zinc finger protein Gfi-1"/>
    <property type="match status" value="1"/>
</dbReference>
<evidence type="ECO:0000259" key="12">
    <source>
        <dbReference type="PROSITE" id="PS50157"/>
    </source>
</evidence>
<keyword evidence="8" id="KW-0238">DNA-binding</keyword>
<evidence type="ECO:0000256" key="11">
    <source>
        <dbReference type="PROSITE-ProRule" id="PRU00042"/>
    </source>
</evidence>